<sequence length="31" mass="3520">VCSICLFSASGYCNWCCHRLVLHFKSDQADL</sequence>
<dbReference type="EMBL" id="CADCWO010000165">
    <property type="protein sequence ID" value="CAA9581144.1"/>
    <property type="molecule type" value="Genomic_DNA"/>
</dbReference>
<organism evidence="1">
    <name type="scientific">uncultured Synechococcales cyanobacterium</name>
    <dbReference type="NCBI Taxonomy" id="1936017"/>
    <lineage>
        <taxon>Bacteria</taxon>
        <taxon>Bacillati</taxon>
        <taxon>Cyanobacteriota</taxon>
        <taxon>Cyanophyceae</taxon>
        <taxon>Synechococcales</taxon>
        <taxon>environmental samples</taxon>
    </lineage>
</organism>
<reference evidence="1" key="1">
    <citation type="submission" date="2020-02" db="EMBL/GenBank/DDBJ databases">
        <authorList>
            <person name="Meier V. D."/>
        </authorList>
    </citation>
    <scope>NUCLEOTIDE SEQUENCE</scope>
    <source>
        <strain evidence="1">AVDCRST_MAG81</strain>
    </source>
</reference>
<feature type="non-terminal residue" evidence="1">
    <location>
        <position position="1"/>
    </location>
</feature>
<feature type="non-terminal residue" evidence="1">
    <location>
        <position position="31"/>
    </location>
</feature>
<name>A0A6J4VLZ7_9CYAN</name>
<gene>
    <name evidence="1" type="ORF">AVDCRST_MAG81-3636</name>
</gene>
<accession>A0A6J4VLZ7</accession>
<dbReference type="AlphaFoldDB" id="A0A6J4VLZ7"/>
<proteinExistence type="predicted"/>
<evidence type="ECO:0000313" key="1">
    <source>
        <dbReference type="EMBL" id="CAA9581144.1"/>
    </source>
</evidence>
<protein>
    <submittedName>
        <fullName evidence="1">Uncharacterized protein</fullName>
    </submittedName>
</protein>